<evidence type="ECO:0000313" key="3">
    <source>
        <dbReference type="Proteomes" id="UP001431429"/>
    </source>
</evidence>
<proteinExistence type="predicted"/>
<protein>
    <submittedName>
        <fullName evidence="2">Uncharacterized protein</fullName>
    </submittedName>
</protein>
<reference evidence="2" key="1">
    <citation type="submission" date="2022-06" db="EMBL/GenBank/DDBJ databases">
        <title>Genome public.</title>
        <authorList>
            <person name="Sun Q."/>
        </authorList>
    </citation>
    <scope>NUCLEOTIDE SEQUENCE</scope>
    <source>
        <strain evidence="2">CWNU-1</strain>
    </source>
</reference>
<organism evidence="2 3">
    <name type="scientific">Streptomyces albipurpureus</name>
    <dbReference type="NCBI Taxonomy" id="2897419"/>
    <lineage>
        <taxon>Bacteria</taxon>
        <taxon>Bacillati</taxon>
        <taxon>Actinomycetota</taxon>
        <taxon>Actinomycetes</taxon>
        <taxon>Kitasatosporales</taxon>
        <taxon>Streptomycetaceae</taxon>
        <taxon>Streptomyces</taxon>
    </lineage>
</organism>
<dbReference type="Proteomes" id="UP001431429">
    <property type="component" value="Unassembled WGS sequence"/>
</dbReference>
<gene>
    <name evidence="2" type="ORF">NBG84_39325</name>
</gene>
<evidence type="ECO:0000313" key="2">
    <source>
        <dbReference type="EMBL" id="MCM2394255.1"/>
    </source>
</evidence>
<dbReference type="RefSeq" id="WP_250924533.1">
    <property type="nucleotide sequence ID" value="NZ_JAMQAW010000104.1"/>
</dbReference>
<keyword evidence="3" id="KW-1185">Reference proteome</keyword>
<accession>A0ABT0V2Y8</accession>
<dbReference type="EMBL" id="JAMQAW010000104">
    <property type="protein sequence ID" value="MCM2394255.1"/>
    <property type="molecule type" value="Genomic_DNA"/>
</dbReference>
<evidence type="ECO:0000256" key="1">
    <source>
        <dbReference type="SAM" id="MobiDB-lite"/>
    </source>
</evidence>
<name>A0ABT0V2Y8_9ACTN</name>
<comment type="caution">
    <text evidence="2">The sequence shown here is derived from an EMBL/GenBank/DDBJ whole genome shotgun (WGS) entry which is preliminary data.</text>
</comment>
<feature type="region of interest" description="Disordered" evidence="1">
    <location>
        <begin position="1"/>
        <end position="67"/>
    </location>
</feature>
<sequence>MNATHVAIQKRGPSDARKAVPTAWWGPGPSGLDTVGFIAVSGDDSPGPGEWDPGARPRESSLNLPGP</sequence>